<name>A0ABN4YVR1_SPOUR</name>
<organism evidence="2 3">
    <name type="scientific">Sporosarcina ureae</name>
    <dbReference type="NCBI Taxonomy" id="1571"/>
    <lineage>
        <taxon>Bacteria</taxon>
        <taxon>Bacillati</taxon>
        <taxon>Bacillota</taxon>
        <taxon>Bacilli</taxon>
        <taxon>Bacillales</taxon>
        <taxon>Caryophanaceae</taxon>
        <taxon>Sporosarcina</taxon>
    </lineage>
</organism>
<keyword evidence="1" id="KW-0175">Coiled coil</keyword>
<dbReference type="Proteomes" id="UP000192486">
    <property type="component" value="Chromosome"/>
</dbReference>
<sequence>MKDRELLELLVDKVSNMEQDISSLKTDISIIKEEQISMKQAISEQVVRSVANSQKIDTFSEQILFNKVKSDDMRKTQRLLNDHDTDIRIIKKLLTK</sequence>
<proteinExistence type="predicted"/>
<protein>
    <submittedName>
        <fullName evidence="2">Uncharacterized protein</fullName>
    </submittedName>
</protein>
<dbReference type="Gene3D" id="1.20.5.190">
    <property type="match status" value="1"/>
</dbReference>
<dbReference type="RefSeq" id="WP_029052852.1">
    <property type="nucleotide sequence ID" value="NZ_CP015108.1"/>
</dbReference>
<evidence type="ECO:0000256" key="1">
    <source>
        <dbReference type="SAM" id="Coils"/>
    </source>
</evidence>
<accession>A0ABN4YVR1</accession>
<gene>
    <name evidence="2" type="ORF">SporoS204_03290</name>
</gene>
<dbReference type="EMBL" id="CP015108">
    <property type="protein sequence ID" value="ARF13288.1"/>
    <property type="molecule type" value="Genomic_DNA"/>
</dbReference>
<keyword evidence="3" id="KW-1185">Reference proteome</keyword>
<evidence type="ECO:0000313" key="2">
    <source>
        <dbReference type="EMBL" id="ARF13288.1"/>
    </source>
</evidence>
<evidence type="ECO:0000313" key="3">
    <source>
        <dbReference type="Proteomes" id="UP000192486"/>
    </source>
</evidence>
<reference evidence="2 3" key="1">
    <citation type="submission" date="2016-04" db="EMBL/GenBank/DDBJ databases">
        <title>Comparative Genomics and Epigenetics of Sporosarcina ureae.</title>
        <authorList>
            <person name="Oliver A.S."/>
            <person name="Cooper K.K."/>
        </authorList>
    </citation>
    <scope>NUCLEOTIDE SEQUENCE [LARGE SCALE GENOMIC DNA]</scope>
    <source>
        <strain evidence="2 3">S204</strain>
    </source>
</reference>
<feature type="coiled-coil region" evidence="1">
    <location>
        <begin position="7"/>
        <end position="34"/>
    </location>
</feature>